<name>A0A5C4MP28_9RHOB</name>
<dbReference type="PROSITE" id="PS00070">
    <property type="entry name" value="ALDEHYDE_DEHYDR_CYS"/>
    <property type="match status" value="1"/>
</dbReference>
<evidence type="ECO:0000259" key="4">
    <source>
        <dbReference type="Pfam" id="PF00171"/>
    </source>
</evidence>
<dbReference type="PANTHER" id="PTHR43866">
    <property type="entry name" value="MALONATE-SEMIALDEHYDE DEHYDROGENASE"/>
    <property type="match status" value="1"/>
</dbReference>
<dbReference type="Gene3D" id="3.40.309.10">
    <property type="entry name" value="Aldehyde Dehydrogenase, Chain A, domain 2"/>
    <property type="match status" value="1"/>
</dbReference>
<sequence>MSEIAHYIDNARVAGTSGRSQPVWNPATGQSERTVALASTEEVGRAVASARAAWPAWARTPSLRRARILDRFKTILWERADQLAEVISAEHGKTHDDAVGEVTRGLEVVEFAVGAPHLLKGEITENVGTAVDSHSLRQPLGVVAGITPFNFPVMVPMWMFPVALACGNCFILKPSERDPSASLLLAEWLTEAGLPKGVFNVVQGDKEAVDTLLAHPDVKAVSFVGSTPIARYIYETGTKNGKRVQALGGAKNHMVILPDADLDMAANALMGAAYGSAGERCMAISVAVPVTDRVADALIAKLIPKIEALKVGPAADRSSDMGPLVTAQHLAKVRGYVDAGEAEGAKIVVDGRRFRMDRQGYEDGYYIGGTLIDDVTPDMTIWKEEIFGPVLSVVRRKSYAEAVELIQGHDYANGVAIFTRDGDAARTFAHDIEVGMVGVNVPIPVPMAFHSFGGWKQSLFGDHHMHGAEGVRFYTRLKTITTRWPTGVRSDPEFVMPTMG</sequence>
<dbReference type="Gene3D" id="3.40.605.10">
    <property type="entry name" value="Aldehyde Dehydrogenase, Chain A, domain 1"/>
    <property type="match status" value="1"/>
</dbReference>
<dbReference type="GO" id="GO:0006574">
    <property type="term" value="P:L-valine catabolic process"/>
    <property type="evidence" value="ECO:0007669"/>
    <property type="project" value="TreeGrafter"/>
</dbReference>
<dbReference type="NCBIfam" id="TIGR01722">
    <property type="entry name" value="MMSDH"/>
    <property type="match status" value="1"/>
</dbReference>
<dbReference type="PANTHER" id="PTHR43866:SF4">
    <property type="entry name" value="MALONATE-SEMIALDEHYDE DEHYDROGENASE"/>
    <property type="match status" value="1"/>
</dbReference>
<dbReference type="GO" id="GO:0006210">
    <property type="term" value="P:thymine catabolic process"/>
    <property type="evidence" value="ECO:0007669"/>
    <property type="project" value="TreeGrafter"/>
</dbReference>
<feature type="domain" description="Aldehyde dehydrogenase" evidence="4">
    <location>
        <begin position="16"/>
        <end position="480"/>
    </location>
</feature>
<dbReference type="CDD" id="cd07085">
    <property type="entry name" value="ALDH_F6_MMSDH"/>
    <property type="match status" value="1"/>
</dbReference>
<evidence type="ECO:0000256" key="2">
    <source>
        <dbReference type="ARBA" id="ARBA00023002"/>
    </source>
</evidence>
<evidence type="ECO:0000256" key="3">
    <source>
        <dbReference type="ARBA" id="ARBA00023027"/>
    </source>
</evidence>
<dbReference type="RefSeq" id="WP_139078490.1">
    <property type="nucleotide sequence ID" value="NZ_VDFU01000033.1"/>
</dbReference>
<dbReference type="EMBL" id="VDFU01000033">
    <property type="protein sequence ID" value="TNC46699.1"/>
    <property type="molecule type" value="Genomic_DNA"/>
</dbReference>
<dbReference type="InterPro" id="IPR010061">
    <property type="entry name" value="MeMal-semiAld_DH"/>
</dbReference>
<dbReference type="FunFam" id="3.40.309.10:FF:000002">
    <property type="entry name" value="Methylmalonate-semialdehyde dehydrogenase (Acylating)"/>
    <property type="match status" value="1"/>
</dbReference>
<keyword evidence="2" id="KW-0560">Oxidoreductase</keyword>
<organism evidence="5 6">
    <name type="scientific">Rubellimicrobium rubrum</name>
    <dbReference type="NCBI Taxonomy" id="2585369"/>
    <lineage>
        <taxon>Bacteria</taxon>
        <taxon>Pseudomonadati</taxon>
        <taxon>Pseudomonadota</taxon>
        <taxon>Alphaproteobacteria</taxon>
        <taxon>Rhodobacterales</taxon>
        <taxon>Roseobacteraceae</taxon>
        <taxon>Rubellimicrobium</taxon>
    </lineage>
</organism>
<evidence type="ECO:0000313" key="6">
    <source>
        <dbReference type="Proteomes" id="UP000305887"/>
    </source>
</evidence>
<keyword evidence="3" id="KW-0520">NAD</keyword>
<dbReference type="Pfam" id="PF00171">
    <property type="entry name" value="Aldedh"/>
    <property type="match status" value="1"/>
</dbReference>
<reference evidence="5 6" key="1">
    <citation type="submission" date="2019-06" db="EMBL/GenBank/DDBJ databases">
        <title>YIM 131921 draft genome.</title>
        <authorList>
            <person name="Jiang L."/>
        </authorList>
    </citation>
    <scope>NUCLEOTIDE SEQUENCE [LARGE SCALE GENOMIC DNA]</scope>
    <source>
        <strain evidence="5 6">YIM 131921</strain>
    </source>
</reference>
<evidence type="ECO:0000256" key="1">
    <source>
        <dbReference type="ARBA" id="ARBA00013048"/>
    </source>
</evidence>
<dbReference type="InterPro" id="IPR015590">
    <property type="entry name" value="Aldehyde_DH_dom"/>
</dbReference>
<protein>
    <recommendedName>
        <fullName evidence="1">methylmalonate-semialdehyde dehydrogenase (CoA acylating)</fullName>
        <ecNumber evidence="1">1.2.1.27</ecNumber>
    </recommendedName>
</protein>
<evidence type="ECO:0000313" key="5">
    <source>
        <dbReference type="EMBL" id="TNC46699.1"/>
    </source>
</evidence>
<dbReference type="FunFam" id="3.40.605.10:FF:000003">
    <property type="entry name" value="Methylmalonate-semialdehyde dehydrogenase [acylating]"/>
    <property type="match status" value="1"/>
</dbReference>
<comment type="caution">
    <text evidence="5">The sequence shown here is derived from an EMBL/GenBank/DDBJ whole genome shotgun (WGS) entry which is preliminary data.</text>
</comment>
<dbReference type="OrthoDB" id="9812625at2"/>
<keyword evidence="6" id="KW-1185">Reference proteome</keyword>
<accession>A0A5C4MP28</accession>
<dbReference type="InterPro" id="IPR016162">
    <property type="entry name" value="Ald_DH_N"/>
</dbReference>
<dbReference type="EC" id="1.2.1.27" evidence="1"/>
<gene>
    <name evidence="5" type="ORF">FHG66_18260</name>
</gene>
<dbReference type="InterPro" id="IPR016163">
    <property type="entry name" value="Ald_DH_C"/>
</dbReference>
<dbReference type="InterPro" id="IPR016161">
    <property type="entry name" value="Ald_DH/histidinol_DH"/>
</dbReference>
<proteinExistence type="predicted"/>
<dbReference type="AlphaFoldDB" id="A0A5C4MP28"/>
<dbReference type="GO" id="GO:0004491">
    <property type="term" value="F:methylmalonate-semialdehyde dehydrogenase (acylating, NAD) activity"/>
    <property type="evidence" value="ECO:0007669"/>
    <property type="project" value="UniProtKB-EC"/>
</dbReference>
<dbReference type="SUPFAM" id="SSF53720">
    <property type="entry name" value="ALDH-like"/>
    <property type="match status" value="1"/>
</dbReference>
<dbReference type="InterPro" id="IPR016160">
    <property type="entry name" value="Ald_DH_CS_CYS"/>
</dbReference>
<dbReference type="Proteomes" id="UP000305887">
    <property type="component" value="Unassembled WGS sequence"/>
</dbReference>